<organism evidence="2 3">
    <name type="scientific">Caenorhabditis tropicalis</name>
    <dbReference type="NCBI Taxonomy" id="1561998"/>
    <lineage>
        <taxon>Eukaryota</taxon>
        <taxon>Metazoa</taxon>
        <taxon>Ecdysozoa</taxon>
        <taxon>Nematoda</taxon>
        <taxon>Chromadorea</taxon>
        <taxon>Rhabditida</taxon>
        <taxon>Rhabditina</taxon>
        <taxon>Rhabditomorpha</taxon>
        <taxon>Rhabditoidea</taxon>
        <taxon>Rhabditidae</taxon>
        <taxon>Peloderinae</taxon>
        <taxon>Caenorhabditis</taxon>
    </lineage>
</organism>
<evidence type="ECO:0000313" key="3">
    <source>
        <dbReference type="WBParaSite" id="Csp11.Scaffold629.g13020.t1"/>
    </source>
</evidence>
<evidence type="ECO:0000313" key="2">
    <source>
        <dbReference type="Proteomes" id="UP000095282"/>
    </source>
</evidence>
<protein>
    <submittedName>
        <fullName evidence="3">Anoctamin</fullName>
    </submittedName>
</protein>
<dbReference type="AlphaFoldDB" id="A0A1I7TYC5"/>
<accession>A0A1I7TYC5</accession>
<name>A0A1I7TYC5_9PELO</name>
<reference evidence="3" key="1">
    <citation type="submission" date="2016-11" db="UniProtKB">
        <authorList>
            <consortium name="WormBaseParasite"/>
        </authorList>
    </citation>
    <scope>IDENTIFICATION</scope>
</reference>
<evidence type="ECO:0000256" key="1">
    <source>
        <dbReference type="SAM" id="MobiDB-lite"/>
    </source>
</evidence>
<keyword evidence="2" id="KW-1185">Reference proteome</keyword>
<sequence length="89" mass="10251">MNTWQLETWRNIENFFIVYETSRFEEMIQYIILGYLIFEILRLSQRPDVTAVKFAAPPPEQPSQQMAPPPAQVAPQEAPKPVETTVKSG</sequence>
<feature type="region of interest" description="Disordered" evidence="1">
    <location>
        <begin position="54"/>
        <end position="89"/>
    </location>
</feature>
<dbReference type="Proteomes" id="UP000095282">
    <property type="component" value="Unplaced"/>
</dbReference>
<dbReference type="eggNOG" id="ENOG502TJ43">
    <property type="taxonomic scope" value="Eukaryota"/>
</dbReference>
<dbReference type="WBParaSite" id="Csp11.Scaffold629.g13020.t1">
    <property type="protein sequence ID" value="Csp11.Scaffold629.g13020.t1"/>
    <property type="gene ID" value="Csp11.Scaffold629.g13020"/>
</dbReference>
<proteinExistence type="predicted"/>
<feature type="compositionally biased region" description="Pro residues" evidence="1">
    <location>
        <begin position="56"/>
        <end position="72"/>
    </location>
</feature>